<comment type="caution">
    <text evidence="1">The sequence shown here is derived from an EMBL/GenBank/DDBJ whole genome shotgun (WGS) entry which is preliminary data.</text>
</comment>
<evidence type="ECO:0000313" key="2">
    <source>
        <dbReference type="Proteomes" id="UP000092993"/>
    </source>
</evidence>
<evidence type="ECO:0000313" key="1">
    <source>
        <dbReference type="EMBL" id="OBZ72520.1"/>
    </source>
</evidence>
<keyword evidence="2" id="KW-1185">Reference proteome</keyword>
<accession>A0A1C7M6I3</accession>
<dbReference type="AlphaFoldDB" id="A0A1C7M6I3"/>
<protein>
    <submittedName>
        <fullName evidence="1">Uncharacterized protein</fullName>
    </submittedName>
</protein>
<dbReference type="EMBL" id="LUGG01000009">
    <property type="protein sequence ID" value="OBZ72520.1"/>
    <property type="molecule type" value="Genomic_DNA"/>
</dbReference>
<dbReference type="Proteomes" id="UP000092993">
    <property type="component" value="Unassembled WGS sequence"/>
</dbReference>
<name>A0A1C7M6I3_GRIFR</name>
<organism evidence="1 2">
    <name type="scientific">Grifola frondosa</name>
    <name type="common">Maitake</name>
    <name type="synonym">Polyporus frondosus</name>
    <dbReference type="NCBI Taxonomy" id="5627"/>
    <lineage>
        <taxon>Eukaryota</taxon>
        <taxon>Fungi</taxon>
        <taxon>Dikarya</taxon>
        <taxon>Basidiomycota</taxon>
        <taxon>Agaricomycotina</taxon>
        <taxon>Agaricomycetes</taxon>
        <taxon>Polyporales</taxon>
        <taxon>Grifolaceae</taxon>
        <taxon>Grifola</taxon>
    </lineage>
</organism>
<proteinExistence type="predicted"/>
<sequence length="442" mass="49396">MSKLLPRNIRRNSSILRYLDLVEELHLLGFADSPPAGHIYTPPFVEAIQLLAPHLLKLRSMRLQFHSRCFTAPLKPNFFTSLKRLEHVTELDLRDIYFLDILDFQRIVCSFSHLSHLSLIGVTIPAPEMWCKQHDLDLRLVSLQVQTCDQGLSLPWLLGMLLKTSCCRTIKSFDSLDYGIVSELPAVMNDWLQRLGENLENLTLPVSSEFDLSHNVGLRSLTLSLGVSQFGRAVSMLRTVTSARISELVLNLIIPSNFLWTWKDHNLLNDMDKTLAQSLFASLRNVAIRLHAKSNVKPESLAFIQRELDTCMRNVISGKILSVTRCPPCAIEAKVPRDPRRPAVCTKPQPVLAGVMRAHILVLAVGRRCARCRTAAVPASADHPVVVVWTVRNGALWGDDNSADGLKRVLARGELASPDCVEVCLHAKSMAVVPRNIYATAV</sequence>
<reference evidence="1 2" key="1">
    <citation type="submission" date="2016-03" db="EMBL/GenBank/DDBJ databases">
        <title>Whole genome sequencing of Grifola frondosa 9006-11.</title>
        <authorList>
            <person name="Min B."/>
            <person name="Park H."/>
            <person name="Kim J.-G."/>
            <person name="Cho H."/>
            <person name="Oh Y.-L."/>
            <person name="Kong W.-S."/>
            <person name="Choi I.-G."/>
        </authorList>
    </citation>
    <scope>NUCLEOTIDE SEQUENCE [LARGE SCALE GENOMIC DNA]</scope>
    <source>
        <strain evidence="1 2">9006-11</strain>
    </source>
</reference>
<gene>
    <name evidence="1" type="ORF">A0H81_07381</name>
</gene>